<proteinExistence type="inferred from homology"/>
<dbReference type="CDD" id="cd00419">
    <property type="entry name" value="Ferrochelatase_C"/>
    <property type="match status" value="1"/>
</dbReference>
<dbReference type="Proteomes" id="UP001431572">
    <property type="component" value="Plasmid unnamed1"/>
</dbReference>
<keyword evidence="6 7" id="KW-0963">Cytoplasm</keyword>
<feature type="binding site" evidence="6">
    <location>
        <position position="266"/>
    </location>
    <ligand>
        <name>Fe(2+)</name>
        <dbReference type="ChEBI" id="CHEBI:29033"/>
    </ligand>
</feature>
<evidence type="ECO:0000256" key="7">
    <source>
        <dbReference type="RuleBase" id="RU000607"/>
    </source>
</evidence>
<keyword evidence="1 6" id="KW-0408">Iron</keyword>
<organism evidence="8 9">
    <name type="scientific">Candidatus Chlorohelix allophototropha</name>
    <dbReference type="NCBI Taxonomy" id="3003348"/>
    <lineage>
        <taxon>Bacteria</taxon>
        <taxon>Bacillati</taxon>
        <taxon>Chloroflexota</taxon>
        <taxon>Chloroflexia</taxon>
        <taxon>Candidatus Chloroheliales</taxon>
        <taxon>Candidatus Chloroheliaceae</taxon>
        <taxon>Candidatus Chlorohelix</taxon>
    </lineage>
</organism>
<dbReference type="RefSeq" id="WP_341471939.1">
    <property type="nucleotide sequence ID" value="NZ_CP128401.1"/>
</dbReference>
<feature type="binding site" evidence="6">
    <location>
        <position position="184"/>
    </location>
    <ligand>
        <name>Fe(2+)</name>
        <dbReference type="ChEBI" id="CHEBI:29033"/>
    </ligand>
</feature>
<keyword evidence="3 6" id="KW-0456">Lyase</keyword>
<evidence type="ECO:0000256" key="6">
    <source>
        <dbReference type="HAMAP-Rule" id="MF_00323"/>
    </source>
</evidence>
<dbReference type="PROSITE" id="PS00534">
    <property type="entry name" value="FERROCHELATASE"/>
    <property type="match status" value="1"/>
</dbReference>
<dbReference type="InterPro" id="IPR033659">
    <property type="entry name" value="Ferrochelatase_N"/>
</dbReference>
<evidence type="ECO:0000256" key="3">
    <source>
        <dbReference type="ARBA" id="ARBA00023239"/>
    </source>
</evidence>
<name>A0ABY9BAA7_9CHLR</name>
<dbReference type="HAMAP" id="MF_00323">
    <property type="entry name" value="Ferrochelatase"/>
    <property type="match status" value="1"/>
</dbReference>
<keyword evidence="4 6" id="KW-0627">Porphyrin biosynthesis</keyword>
<dbReference type="CDD" id="cd03411">
    <property type="entry name" value="Ferrochelatase_N"/>
    <property type="match status" value="1"/>
</dbReference>
<evidence type="ECO:0000256" key="2">
    <source>
        <dbReference type="ARBA" id="ARBA00023133"/>
    </source>
</evidence>
<sequence length="315" mass="35261">MTINIPPIGVLLMSYGGPDSLDDLPGYLADIRSGRPTGRAVLEEMRHNYTLVGGKSPLLEFSRKQAAALEKQLNQNGDYFKVYLGMRHWAPWIEETIREMLADGIEQAVALVLAPHYSRFNSERFYQKIAEGLALYHGDIRFEYIKSHHTAPKYIEALAKRVHLGISRWSEEAQEGVHVLFSAHSLPVRILKMGDPYQEQLFETVRLVVEKAGLKPEQWSWSYQSAGRSPEPWLGPSIEEQLQALAGKGIKGVVSLPVGFVCDNVEILFDIDLKAQEAAKSLGIRLERPPALNDDPLYIEALATLILENSSVGSR</sequence>
<evidence type="ECO:0000256" key="1">
    <source>
        <dbReference type="ARBA" id="ARBA00023004"/>
    </source>
</evidence>
<comment type="subcellular location">
    <subcellularLocation>
        <location evidence="6 7">Cytoplasm</location>
    </subcellularLocation>
</comment>
<keyword evidence="9" id="KW-1185">Reference proteome</keyword>
<comment type="catalytic activity">
    <reaction evidence="6 7">
        <text>heme b + 2 H(+) = protoporphyrin IX + Fe(2+)</text>
        <dbReference type="Rhea" id="RHEA:22584"/>
        <dbReference type="ChEBI" id="CHEBI:15378"/>
        <dbReference type="ChEBI" id="CHEBI:29033"/>
        <dbReference type="ChEBI" id="CHEBI:57306"/>
        <dbReference type="ChEBI" id="CHEBI:60344"/>
        <dbReference type="EC" id="4.98.1.1"/>
    </reaction>
</comment>
<geneLocation type="plasmid" evidence="8 9">
    <name>unnamed1</name>
</geneLocation>
<keyword evidence="8" id="KW-0614">Plasmid</keyword>
<dbReference type="InterPro" id="IPR033644">
    <property type="entry name" value="Ferrochelatase_C"/>
</dbReference>
<evidence type="ECO:0000256" key="4">
    <source>
        <dbReference type="ARBA" id="ARBA00023244"/>
    </source>
</evidence>
<dbReference type="EC" id="4.98.1.1" evidence="6 7"/>
<comment type="similarity">
    <text evidence="6 7">Belongs to the ferrochelatase family.</text>
</comment>
<dbReference type="SUPFAM" id="SSF53800">
    <property type="entry name" value="Chelatase"/>
    <property type="match status" value="1"/>
</dbReference>
<accession>A0ABY9BAA7</accession>
<dbReference type="InterPro" id="IPR019772">
    <property type="entry name" value="Ferrochelatase_AS"/>
</dbReference>
<reference evidence="8" key="1">
    <citation type="journal article" date="2024" name="Nature">
        <title>Anoxygenic phototroph of the Chloroflexota uses a type I reaction centre.</title>
        <authorList>
            <person name="Tsuji J.M."/>
            <person name="Shaw N.A."/>
            <person name="Nagashima S."/>
            <person name="Venkiteswaran J.J."/>
            <person name="Schiff S.L."/>
            <person name="Watanabe T."/>
            <person name="Fukui M."/>
            <person name="Hanada S."/>
            <person name="Tank M."/>
            <person name="Neufeld J.D."/>
        </authorList>
    </citation>
    <scope>NUCLEOTIDE SEQUENCE</scope>
    <source>
        <strain evidence="8">L227-S17</strain>
    </source>
</reference>
<dbReference type="NCBIfam" id="TIGR00109">
    <property type="entry name" value="hemH"/>
    <property type="match status" value="1"/>
</dbReference>
<dbReference type="Pfam" id="PF00762">
    <property type="entry name" value="Ferrochelatase"/>
    <property type="match status" value="1"/>
</dbReference>
<dbReference type="InterPro" id="IPR001015">
    <property type="entry name" value="Ferrochelatase"/>
</dbReference>
<evidence type="ECO:0000256" key="5">
    <source>
        <dbReference type="ARBA" id="ARBA00024536"/>
    </source>
</evidence>
<comment type="catalytic activity">
    <reaction evidence="5">
        <text>Fe-coproporphyrin III + 2 H(+) = coproporphyrin III + Fe(2+)</text>
        <dbReference type="Rhea" id="RHEA:49572"/>
        <dbReference type="ChEBI" id="CHEBI:15378"/>
        <dbReference type="ChEBI" id="CHEBI:29033"/>
        <dbReference type="ChEBI" id="CHEBI:68438"/>
        <dbReference type="ChEBI" id="CHEBI:131725"/>
        <dbReference type="EC" id="4.99.1.9"/>
    </reaction>
    <physiologicalReaction direction="right-to-left" evidence="5">
        <dbReference type="Rhea" id="RHEA:49574"/>
    </physiologicalReaction>
</comment>
<dbReference type="PANTHER" id="PTHR11108">
    <property type="entry name" value="FERROCHELATASE"/>
    <property type="match status" value="1"/>
</dbReference>
<protein>
    <recommendedName>
        <fullName evidence="6 7">Ferrochelatase</fullName>
        <ecNumber evidence="6 7">4.98.1.1</ecNumber>
    </recommendedName>
    <alternativeName>
        <fullName evidence="6">Heme synthase</fullName>
    </alternativeName>
    <alternativeName>
        <fullName evidence="6">Protoheme ferro-lyase</fullName>
    </alternativeName>
</protein>
<dbReference type="EMBL" id="CP128401">
    <property type="protein sequence ID" value="WJW70056.1"/>
    <property type="molecule type" value="Genomic_DNA"/>
</dbReference>
<gene>
    <name evidence="6 8" type="primary">hemH</name>
    <name evidence="8" type="ORF">OZ401_004860</name>
</gene>
<dbReference type="Gene3D" id="3.40.50.1400">
    <property type="match status" value="2"/>
</dbReference>
<dbReference type="PANTHER" id="PTHR11108:SF1">
    <property type="entry name" value="FERROCHELATASE, MITOCHONDRIAL"/>
    <property type="match status" value="1"/>
</dbReference>
<comment type="pathway">
    <text evidence="6 7">Porphyrin-containing compound metabolism; protoheme biosynthesis; protoheme from protoporphyrin-IX: step 1/1.</text>
</comment>
<evidence type="ECO:0000313" key="9">
    <source>
        <dbReference type="Proteomes" id="UP001431572"/>
    </source>
</evidence>
<comment type="function">
    <text evidence="6 7">Catalyzes the ferrous insertion into protoporphyrin IX.</text>
</comment>
<keyword evidence="6" id="KW-0479">Metal-binding</keyword>
<keyword evidence="2 6" id="KW-0350">Heme biosynthesis</keyword>
<evidence type="ECO:0000313" key="8">
    <source>
        <dbReference type="EMBL" id="WJW70056.1"/>
    </source>
</evidence>